<evidence type="ECO:0000256" key="1">
    <source>
        <dbReference type="ARBA" id="ARBA00021390"/>
    </source>
</evidence>
<evidence type="ECO:0000256" key="5">
    <source>
        <dbReference type="ARBA" id="ARBA00024937"/>
    </source>
</evidence>
<evidence type="ECO:0000313" key="9">
    <source>
        <dbReference type="Proteomes" id="UP000315677"/>
    </source>
</evidence>
<evidence type="ECO:0000256" key="2">
    <source>
        <dbReference type="ARBA" id="ARBA00022491"/>
    </source>
</evidence>
<dbReference type="Gene3D" id="3.40.50.1360">
    <property type="match status" value="1"/>
</dbReference>
<reference evidence="8 9" key="1">
    <citation type="submission" date="2019-06" db="EMBL/GenBank/DDBJ databases">
        <title>Sequencing the genomes of 1000 actinobacteria strains.</title>
        <authorList>
            <person name="Klenk H.-P."/>
        </authorList>
    </citation>
    <scope>NUCLEOTIDE SEQUENCE [LARGE SCALE GENOMIC DNA]</scope>
    <source>
        <strain evidence="8 9">DSM 45301</strain>
    </source>
</reference>
<dbReference type="InterPro" id="IPR050313">
    <property type="entry name" value="Carb_Metab_HTH_regulators"/>
</dbReference>
<sequence length="289" mass="31056">MGKQRREEILRRVQRHGYVSVSQLAQDYQVDGSTIRRDLATMAELGVIARSHGGATLPGEPAEIPYEVKVGKNVAQKRAIARAVAEIVPHGSSLLIDSGSTTLEVAQALRGHREMTVITNDLRVAAEVANQGDVRLIVPGGEVLPAVYTLASERSVDLIREFHVDYAVLAADAVDTQGITNTNSNEVSMKRAMVRAADEVLVVADSSKFGHTALVRITGFDDVDLVVTDDGLDADRAAAYPVQIRRVHPEPALQPPQTVPQEQAPRTVMEPAVVPTGARVPTNPQSAAE</sequence>
<dbReference type="SMART" id="SM00420">
    <property type="entry name" value="HTH_DEOR"/>
    <property type="match status" value="1"/>
</dbReference>
<keyword evidence="3" id="KW-0805">Transcription regulation</keyword>
<keyword evidence="4" id="KW-0804">Transcription</keyword>
<evidence type="ECO:0000313" key="8">
    <source>
        <dbReference type="EMBL" id="TQM02155.1"/>
    </source>
</evidence>
<gene>
    <name evidence="8" type="ORF">FB558_8017</name>
</gene>
<evidence type="ECO:0000256" key="6">
    <source>
        <dbReference type="SAM" id="MobiDB-lite"/>
    </source>
</evidence>
<organism evidence="8 9">
    <name type="scientific">Pseudonocardia kunmingensis</name>
    <dbReference type="NCBI Taxonomy" id="630975"/>
    <lineage>
        <taxon>Bacteria</taxon>
        <taxon>Bacillati</taxon>
        <taxon>Actinomycetota</taxon>
        <taxon>Actinomycetes</taxon>
        <taxon>Pseudonocardiales</taxon>
        <taxon>Pseudonocardiaceae</taxon>
        <taxon>Pseudonocardia</taxon>
    </lineage>
</organism>
<dbReference type="InterPro" id="IPR036388">
    <property type="entry name" value="WH-like_DNA-bd_sf"/>
</dbReference>
<dbReference type="PANTHER" id="PTHR30363">
    <property type="entry name" value="HTH-TYPE TRANSCRIPTIONAL REGULATOR SRLR-RELATED"/>
    <property type="match status" value="1"/>
</dbReference>
<evidence type="ECO:0000259" key="7">
    <source>
        <dbReference type="PROSITE" id="PS51000"/>
    </source>
</evidence>
<evidence type="ECO:0000256" key="3">
    <source>
        <dbReference type="ARBA" id="ARBA00023015"/>
    </source>
</evidence>
<evidence type="ECO:0000256" key="4">
    <source>
        <dbReference type="ARBA" id="ARBA00023163"/>
    </source>
</evidence>
<dbReference type="SMART" id="SM01134">
    <property type="entry name" value="DeoRC"/>
    <property type="match status" value="1"/>
</dbReference>
<name>A0A543CYJ5_9PSEU</name>
<keyword evidence="9" id="KW-1185">Reference proteome</keyword>
<accession>A0A543CYJ5</accession>
<dbReference type="InterPro" id="IPR036390">
    <property type="entry name" value="WH_DNA-bd_sf"/>
</dbReference>
<feature type="domain" description="HTH deoR-type" evidence="7">
    <location>
        <begin position="2"/>
        <end position="57"/>
    </location>
</feature>
<dbReference type="GO" id="GO:0003700">
    <property type="term" value="F:DNA-binding transcription factor activity"/>
    <property type="evidence" value="ECO:0007669"/>
    <property type="project" value="InterPro"/>
</dbReference>
<keyword evidence="2" id="KW-0678">Repressor</keyword>
<dbReference type="Pfam" id="PF00455">
    <property type="entry name" value="DeoRC"/>
    <property type="match status" value="1"/>
</dbReference>
<proteinExistence type="predicted"/>
<dbReference type="InterPro" id="IPR001034">
    <property type="entry name" value="DeoR_HTH"/>
</dbReference>
<dbReference type="RefSeq" id="WP_170231772.1">
    <property type="nucleotide sequence ID" value="NZ_VFPA01000007.1"/>
</dbReference>
<comment type="caution">
    <text evidence="8">The sequence shown here is derived from an EMBL/GenBank/DDBJ whole genome shotgun (WGS) entry which is preliminary data.</text>
</comment>
<dbReference type="Pfam" id="PF08220">
    <property type="entry name" value="HTH_DeoR"/>
    <property type="match status" value="1"/>
</dbReference>
<dbReference type="PRINTS" id="PR00037">
    <property type="entry name" value="HTHLACR"/>
</dbReference>
<dbReference type="Proteomes" id="UP000315677">
    <property type="component" value="Unassembled WGS sequence"/>
</dbReference>
<dbReference type="PANTHER" id="PTHR30363:SF4">
    <property type="entry name" value="GLYCEROL-3-PHOSPHATE REGULON REPRESSOR"/>
    <property type="match status" value="1"/>
</dbReference>
<dbReference type="AlphaFoldDB" id="A0A543CYJ5"/>
<dbReference type="SUPFAM" id="SSF46785">
    <property type="entry name" value="Winged helix' DNA-binding domain"/>
    <property type="match status" value="1"/>
</dbReference>
<dbReference type="SUPFAM" id="SSF100950">
    <property type="entry name" value="NagB/RpiA/CoA transferase-like"/>
    <property type="match status" value="1"/>
</dbReference>
<dbReference type="InterPro" id="IPR037171">
    <property type="entry name" value="NagB/RpiA_transferase-like"/>
</dbReference>
<dbReference type="EMBL" id="VFPA01000007">
    <property type="protein sequence ID" value="TQM02155.1"/>
    <property type="molecule type" value="Genomic_DNA"/>
</dbReference>
<dbReference type="PROSITE" id="PS51000">
    <property type="entry name" value="HTH_DEOR_2"/>
    <property type="match status" value="1"/>
</dbReference>
<comment type="function">
    <text evidence="5">Repressor of the lactose catabolism operon. Galactose-6-phosphate is the inducer.</text>
</comment>
<dbReference type="Gene3D" id="1.10.10.10">
    <property type="entry name" value="Winged helix-like DNA-binding domain superfamily/Winged helix DNA-binding domain"/>
    <property type="match status" value="1"/>
</dbReference>
<protein>
    <recommendedName>
        <fullName evidence="1">Lactose phosphotransferase system repressor</fullName>
    </recommendedName>
</protein>
<feature type="region of interest" description="Disordered" evidence="6">
    <location>
        <begin position="247"/>
        <end position="289"/>
    </location>
</feature>
<dbReference type="InterPro" id="IPR014036">
    <property type="entry name" value="DeoR-like_C"/>
</dbReference>